<dbReference type="Proteomes" id="UP000594454">
    <property type="component" value="Chromosome 1"/>
</dbReference>
<dbReference type="CDD" id="cd18809">
    <property type="entry name" value="SF1_C_RecD"/>
    <property type="match status" value="1"/>
</dbReference>
<keyword evidence="1" id="KW-0067">ATP-binding</keyword>
<feature type="region of interest" description="Disordered" evidence="2">
    <location>
        <begin position="208"/>
        <end position="272"/>
    </location>
</feature>
<reference evidence="6 7" key="1">
    <citation type="submission" date="2020-11" db="EMBL/GenBank/DDBJ databases">
        <authorList>
            <person name="Wallbank WR R."/>
            <person name="Pardo Diaz C."/>
            <person name="Kozak K."/>
            <person name="Martin S."/>
            <person name="Jiggins C."/>
            <person name="Moest M."/>
            <person name="Warren A I."/>
            <person name="Generalovic N T."/>
            <person name="Byers J.R.P. K."/>
            <person name="Montejo-Kovacevich G."/>
            <person name="Yen C E."/>
        </authorList>
    </citation>
    <scope>NUCLEOTIDE SEQUENCE [LARGE SCALE GENOMIC DNA]</scope>
</reference>
<feature type="region of interest" description="Disordered" evidence="2">
    <location>
        <begin position="645"/>
        <end position="668"/>
    </location>
</feature>
<evidence type="ECO:0000256" key="2">
    <source>
        <dbReference type="SAM" id="MobiDB-lite"/>
    </source>
</evidence>
<dbReference type="GO" id="GO:0006310">
    <property type="term" value="P:DNA recombination"/>
    <property type="evidence" value="ECO:0007669"/>
    <property type="project" value="UniProtKB-KW"/>
</dbReference>
<dbReference type="Pfam" id="PF14214">
    <property type="entry name" value="Helitron_like_N"/>
    <property type="match status" value="1"/>
</dbReference>
<dbReference type="GO" id="GO:0000723">
    <property type="term" value="P:telomere maintenance"/>
    <property type="evidence" value="ECO:0007669"/>
    <property type="project" value="InterPro"/>
</dbReference>
<dbReference type="InterPro" id="IPR046700">
    <property type="entry name" value="DUF6570"/>
</dbReference>
<keyword evidence="1" id="KW-0234">DNA repair</keyword>
<dbReference type="InterPro" id="IPR010285">
    <property type="entry name" value="DNA_helicase_pif1-like_DEAD"/>
</dbReference>
<name>A0A7R8UCT4_HERIL</name>
<keyword evidence="1" id="KW-0227">DNA damage</keyword>
<comment type="cofactor">
    <cofactor evidence="1">
        <name>Mg(2+)</name>
        <dbReference type="ChEBI" id="CHEBI:18420"/>
    </cofactor>
</comment>
<dbReference type="GO" id="GO:0016787">
    <property type="term" value="F:hydrolase activity"/>
    <property type="evidence" value="ECO:0007669"/>
    <property type="project" value="UniProtKB-KW"/>
</dbReference>
<dbReference type="GO" id="GO:0006281">
    <property type="term" value="P:DNA repair"/>
    <property type="evidence" value="ECO:0007669"/>
    <property type="project" value="UniProtKB-KW"/>
</dbReference>
<organism evidence="6 7">
    <name type="scientific">Hermetia illucens</name>
    <name type="common">Black soldier fly</name>
    <dbReference type="NCBI Taxonomy" id="343691"/>
    <lineage>
        <taxon>Eukaryota</taxon>
        <taxon>Metazoa</taxon>
        <taxon>Ecdysozoa</taxon>
        <taxon>Arthropoda</taxon>
        <taxon>Hexapoda</taxon>
        <taxon>Insecta</taxon>
        <taxon>Pterygota</taxon>
        <taxon>Neoptera</taxon>
        <taxon>Endopterygota</taxon>
        <taxon>Diptera</taxon>
        <taxon>Brachycera</taxon>
        <taxon>Stratiomyomorpha</taxon>
        <taxon>Stratiomyidae</taxon>
        <taxon>Hermetiinae</taxon>
        <taxon>Hermetia</taxon>
    </lineage>
</organism>
<evidence type="ECO:0000259" key="4">
    <source>
        <dbReference type="Pfam" id="PF14214"/>
    </source>
</evidence>
<comment type="similarity">
    <text evidence="1">Belongs to the helicase family.</text>
</comment>
<evidence type="ECO:0000259" key="3">
    <source>
        <dbReference type="Pfam" id="PF05970"/>
    </source>
</evidence>
<feature type="domain" description="DUF6570" evidence="5">
    <location>
        <begin position="800"/>
        <end position="918"/>
    </location>
</feature>
<feature type="domain" description="DNA helicase Pif1-like DEAD-box helicase" evidence="3">
    <location>
        <begin position="1717"/>
        <end position="1924"/>
    </location>
</feature>
<dbReference type="OrthoDB" id="10036850at2759"/>
<accession>A0A7R8UCT4</accession>
<dbReference type="Gene3D" id="3.40.395.10">
    <property type="entry name" value="Adenoviral Proteinase, Chain A"/>
    <property type="match status" value="1"/>
</dbReference>
<dbReference type="InterPro" id="IPR025476">
    <property type="entry name" value="Helitron_helicase-like"/>
</dbReference>
<sequence>MAKSIQVEEYISINYNKSNILGTNYIEDDTVRAFHNILLQNTSYRPRDLDFVQCPELIEPLGQNETHLQILYRGDLGVIGHWVCIYYDTKILRVYDSSQYKNFSPLQEAFISNLFPFHPPIQYVDVQRQNNNFDCGVFAVAYATSIALNRNPASENYLIPEMRRHLLAMLHNSYLSRFPSAYRRPRGQKQKNIFPSIVSLKRLKEKHSAPALTSSPVVNSADLKEGNQSSNKSVVKSRKDHNTFQRKENNLKRKRMSRTRKDFADKEREKDQIRKRSIRLTRYRKQELLRDRTARRIARSQTNYHENERNRDSQTKREIRKRVSYRILERNRDAHAHREARKIEELKSKERARDRSSRRTVRLEQENRKEERLRDKMARKVKRDVNKVREIEKTRDLKARRKIRENPEIKAAEKCRDLEARRKVRQNTAFRKREQNRDRIARQKTRRTLIVRVAEKARDALCRQNARRDVGVRAAERNRDSVARQNVRKDPKVKNEERRHNTVARGNARKRDRSSERDRDMIARREARQNLESREKEKLRDRRARRNVREVVEIRVLEKERDSIARRRMRENAEYRNKERHRDRYARRKIRIVTTYRTWEKVRDAQARCKARSSERYRREEKLRDREARKRIRRIRIYRTKEQIRDTEARREARKHSSFRDNERRRDKRLRQVARRNIEYRKVERERDLKARRGARSDPQYLLREISVETVRKQLHATDWETVSKVYAKNVKDGYTHACHCCGRLWPIKSVRRISKASLIAKRKGNLSFTDEYIGSIFSLHPDEDIGIFCRTCTKNILANEIPKLARVNGLVFPPIPDVLKDLTPLEERLVSPRHIFLKIVRKGSRLGHQYALSGNVINVPVEVDTMVSILPRASSDNHIITVELKRKMCYKHGRKELIRPDEVRQAASYLTNGNFFQDLGITLNDTWSNDVPMEDISEGSGECTCNIDDRQEDELVNAEGGETMLDLEHDYTLVMAPGEGKTPLSLIYDENMEELGFIKIHCGQKRIFKVKLSHLDIIKSELSREDRRAVRADYLFTALKKQQLISIKNNISICLRKKMLKGAPIFASNMLDAGFVSNLIQHDDGYRVLSTIRNSPSHWEVEKKKVLAMIRQFGVPSLFITLSAAETRWPELLKMLKFTVDGENISEEALRLPYLEKARLIQSDPFICATYFEIRFQELRKTWNSSAGPFGSYRINHYYYRIEFQHRGSPHAHMMLWLDKAPSFQVNNPTSTSQIVKFVDQITSCSSCEIEEDLVDLQTHKHTHSCYSKPGRPCRFEIPFFPMDKTEVLFELETSDSRAKSYKQLGNILREKLENIPSDVNSFQDFLTFAGVTREQYILAIRSTLKRPKIYLKRSPRDVYINPYSRKIIQLHKANMDIQFILDPFACSLYIVNYINKGDRSISRLLRAAAEEAKKGNTSVQQSLRSISNVFLNASEISAQEAVYSLIGLPTSKSSEMEIFINTNRPEARVHLLKSIKDLNGMDPRSVDIFQTGLLDHYINRPTTQYFEKMCLAFFASHYTYEYSKRICNKGRKEFSDYEENAVDDMSDNSNWIKLTNNLGYIRRRRKAKVIRFCRFNLAETGEDFYREQLMLYCPWRNEYEDLLNPSVNLRAKFEACSSVIKSASFPFNQLGGDREFDLLLETVREADEEANRAESHNIGHQPLNEFEFDEQIGDVIDDLIPGGNPRGNQNESVVEFVKQPSFLSTEEFQAMTRSLNLDQRDFLQHITYFFNTASASTPPIHTFISGGAGVGKSILIRAIYQSVSHVFNREAGSNPDDIRILLCAPTGKAAFGIGGQTIHSAFALPVSQAGYSMPNLSASVSNTLACKLAKLKLIIIDEISMVGARTFHQINLRLQQIFCTHEYFGGVSVIVVGDFRQLPPVGDNWIFQPNHSRNPLASLAGSPLWELFKFFEMKTIMRQRSDAPFAIALNNMASGTMTDNDLLLMKARCFKQEDIPPGAVHLFHSNKHTCAHNELVLGKMKTEGATVIALDEVFGEPNISAKHKALQNVALLPTSQTYGLPHKLLLKVDARYMLTVNIDTSDGLVNGADGVLRALDYGTNKRTGERRPLRIWLQFSDVKIGKTKRANISHSSHIFEAKLQKNWTPIEYISSTIKRWKASNLQVRRTQFPVVAAEAITIHKSQGSTIAQVAVHLPANCHRALMYVASSRATSSEGLFIINDKEFKSPEPPSHLSPLSVEMKRLTEQPFVSMFKFLREERSPTIRQILFHNVQSLRKHLSDISADPGINKSDIVMLVETWS</sequence>
<gene>
    <name evidence="6" type="ORF">HERILL_LOCUS1686</name>
</gene>
<dbReference type="OMA" id="HRANIDI"/>
<evidence type="ECO:0000313" key="7">
    <source>
        <dbReference type="Proteomes" id="UP000594454"/>
    </source>
</evidence>
<keyword evidence="1" id="KW-0233">DNA recombination</keyword>
<dbReference type="GO" id="GO:0005524">
    <property type="term" value="F:ATP binding"/>
    <property type="evidence" value="ECO:0007669"/>
    <property type="project" value="UniProtKB-KW"/>
</dbReference>
<feature type="domain" description="Helitron helicase-like" evidence="4">
    <location>
        <begin position="1088"/>
        <end position="1217"/>
    </location>
</feature>
<feature type="region of interest" description="Disordered" evidence="2">
    <location>
        <begin position="472"/>
        <end position="542"/>
    </location>
</feature>
<keyword evidence="1" id="KW-0347">Helicase</keyword>
<evidence type="ECO:0000259" key="5">
    <source>
        <dbReference type="Pfam" id="PF20209"/>
    </source>
</evidence>
<dbReference type="EC" id="5.6.2.3" evidence="1"/>
<keyword evidence="1" id="KW-0378">Hydrolase</keyword>
<keyword evidence="7" id="KW-1185">Reference proteome</keyword>
<feature type="region of interest" description="Disordered" evidence="2">
    <location>
        <begin position="333"/>
        <end position="371"/>
    </location>
</feature>
<dbReference type="InterPro" id="IPR027417">
    <property type="entry name" value="P-loop_NTPase"/>
</dbReference>
<comment type="catalytic activity">
    <reaction evidence="1">
        <text>ATP + H2O = ADP + phosphate + H(+)</text>
        <dbReference type="Rhea" id="RHEA:13065"/>
        <dbReference type="ChEBI" id="CHEBI:15377"/>
        <dbReference type="ChEBI" id="CHEBI:15378"/>
        <dbReference type="ChEBI" id="CHEBI:30616"/>
        <dbReference type="ChEBI" id="CHEBI:43474"/>
        <dbReference type="ChEBI" id="CHEBI:456216"/>
        <dbReference type="EC" id="5.6.2.3"/>
    </reaction>
</comment>
<evidence type="ECO:0000313" key="6">
    <source>
        <dbReference type="EMBL" id="CAD7078418.1"/>
    </source>
</evidence>
<dbReference type="Gene3D" id="3.40.50.300">
    <property type="entry name" value="P-loop containing nucleotide triphosphate hydrolases"/>
    <property type="match status" value="2"/>
</dbReference>
<dbReference type="InterPro" id="IPR051055">
    <property type="entry name" value="PIF1_helicase"/>
</dbReference>
<feature type="compositionally biased region" description="Basic and acidic residues" evidence="2">
    <location>
        <begin position="240"/>
        <end position="251"/>
    </location>
</feature>
<feature type="compositionally biased region" description="Basic and acidic residues" evidence="2">
    <location>
        <begin position="472"/>
        <end position="500"/>
    </location>
</feature>
<proteinExistence type="inferred from homology"/>
<dbReference type="SUPFAM" id="SSF52540">
    <property type="entry name" value="P-loop containing nucleoside triphosphate hydrolases"/>
    <property type="match status" value="2"/>
</dbReference>
<dbReference type="Pfam" id="PF20209">
    <property type="entry name" value="DUF6570"/>
    <property type="match status" value="1"/>
</dbReference>
<dbReference type="PANTHER" id="PTHR47642:SF5">
    <property type="entry name" value="ATP-DEPENDENT DNA HELICASE"/>
    <property type="match status" value="1"/>
</dbReference>
<feature type="compositionally biased region" description="Basic and acidic residues" evidence="2">
    <location>
        <begin position="513"/>
        <end position="540"/>
    </location>
</feature>
<dbReference type="InParanoid" id="A0A7R8UCT4"/>
<dbReference type="EMBL" id="LR899009">
    <property type="protein sequence ID" value="CAD7078418.1"/>
    <property type="molecule type" value="Genomic_DNA"/>
</dbReference>
<evidence type="ECO:0000256" key="1">
    <source>
        <dbReference type="RuleBase" id="RU363044"/>
    </source>
</evidence>
<feature type="compositionally biased region" description="Basic and acidic residues" evidence="2">
    <location>
        <begin position="305"/>
        <end position="317"/>
    </location>
</feature>
<keyword evidence="1" id="KW-0547">Nucleotide-binding</keyword>
<dbReference type="InterPro" id="IPR038765">
    <property type="entry name" value="Papain-like_cys_pep_sf"/>
</dbReference>
<dbReference type="PANTHER" id="PTHR47642">
    <property type="entry name" value="ATP-DEPENDENT DNA HELICASE"/>
    <property type="match status" value="1"/>
</dbReference>
<protein>
    <recommendedName>
        <fullName evidence="1">ATP-dependent DNA helicase</fullName>
        <ecNumber evidence="1">5.6.2.3</ecNumber>
    </recommendedName>
</protein>
<feature type="compositionally biased region" description="Basic and acidic residues" evidence="2">
    <location>
        <begin position="259"/>
        <end position="272"/>
    </location>
</feature>
<dbReference type="SUPFAM" id="SSF54001">
    <property type="entry name" value="Cysteine proteinases"/>
    <property type="match status" value="1"/>
</dbReference>
<dbReference type="Pfam" id="PF05970">
    <property type="entry name" value="PIF1"/>
    <property type="match status" value="1"/>
</dbReference>
<dbReference type="GO" id="GO:0043139">
    <property type="term" value="F:5'-3' DNA helicase activity"/>
    <property type="evidence" value="ECO:0007669"/>
    <property type="project" value="UniProtKB-EC"/>
</dbReference>
<feature type="region of interest" description="Disordered" evidence="2">
    <location>
        <begin position="291"/>
        <end position="318"/>
    </location>
</feature>